<organism evidence="2 3">
    <name type="scientific">Trichoderma asperellum (strain ATCC 204424 / CBS 433.97 / NBRC 101777)</name>
    <dbReference type="NCBI Taxonomy" id="1042311"/>
    <lineage>
        <taxon>Eukaryota</taxon>
        <taxon>Fungi</taxon>
        <taxon>Dikarya</taxon>
        <taxon>Ascomycota</taxon>
        <taxon>Pezizomycotina</taxon>
        <taxon>Sordariomycetes</taxon>
        <taxon>Hypocreomycetidae</taxon>
        <taxon>Hypocreales</taxon>
        <taxon>Hypocreaceae</taxon>
        <taxon>Trichoderma</taxon>
    </lineage>
</organism>
<accession>A0A2T3ZNK9</accession>
<evidence type="ECO:0008006" key="4">
    <source>
        <dbReference type="Google" id="ProtNLM"/>
    </source>
</evidence>
<name>A0A2T3ZNK9_TRIA4</name>
<feature type="signal peptide" evidence="1">
    <location>
        <begin position="1"/>
        <end position="26"/>
    </location>
</feature>
<gene>
    <name evidence="2" type="ORF">M441DRAFT_53119</name>
</gene>
<evidence type="ECO:0000256" key="1">
    <source>
        <dbReference type="SAM" id="SignalP"/>
    </source>
</evidence>
<feature type="chain" id="PRO_5015542331" description="Secreted protein" evidence="1">
    <location>
        <begin position="27"/>
        <end position="72"/>
    </location>
</feature>
<dbReference type="Proteomes" id="UP000240493">
    <property type="component" value="Unassembled WGS sequence"/>
</dbReference>
<reference evidence="2 3" key="1">
    <citation type="submission" date="2016-07" db="EMBL/GenBank/DDBJ databases">
        <title>Multiple horizontal gene transfer events from other fungi enriched the ability of initially mycotrophic Trichoderma (Ascomycota) to feed on dead plant biomass.</title>
        <authorList>
            <consortium name="DOE Joint Genome Institute"/>
            <person name="Aerts A."/>
            <person name="Atanasova L."/>
            <person name="Chenthamara K."/>
            <person name="Zhang J."/>
            <person name="Grujic M."/>
            <person name="Henrissat B."/>
            <person name="Kuo A."/>
            <person name="Salamov A."/>
            <person name="Lipzen A."/>
            <person name="Labutti K."/>
            <person name="Barry K."/>
            <person name="Miao Y."/>
            <person name="Rahimi M.J."/>
            <person name="Shen Q."/>
            <person name="Grigoriev I.V."/>
            <person name="Kubicek C.P."/>
            <person name="Druzhinina I.S."/>
        </authorList>
    </citation>
    <scope>NUCLEOTIDE SEQUENCE [LARGE SCALE GENOMIC DNA]</scope>
    <source>
        <strain evidence="2 3">CBS 433.97</strain>
    </source>
</reference>
<evidence type="ECO:0000313" key="3">
    <source>
        <dbReference type="Proteomes" id="UP000240493"/>
    </source>
</evidence>
<sequence>MQILKPTTIEVLTALLCTALFVSARAAKPSQVEACVRVWGRGRHLTRPQKHTFLSLARKMNRVVWARLRVAS</sequence>
<keyword evidence="1" id="KW-0732">Signal</keyword>
<keyword evidence="3" id="KW-1185">Reference proteome</keyword>
<dbReference type="AlphaFoldDB" id="A0A2T3ZNK9"/>
<protein>
    <recommendedName>
        <fullName evidence="4">Secreted protein</fullName>
    </recommendedName>
</protein>
<proteinExistence type="predicted"/>
<evidence type="ECO:0000313" key="2">
    <source>
        <dbReference type="EMBL" id="PTB46382.1"/>
    </source>
</evidence>
<dbReference type="EMBL" id="KZ679256">
    <property type="protein sequence ID" value="PTB46382.1"/>
    <property type="molecule type" value="Genomic_DNA"/>
</dbReference>